<dbReference type="GO" id="GO:0046513">
    <property type="term" value="P:ceramide biosynthetic process"/>
    <property type="evidence" value="ECO:0007669"/>
    <property type="project" value="TreeGrafter"/>
</dbReference>
<dbReference type="PANTHER" id="PTHR12879:SF8">
    <property type="entry name" value="SPHINGOLIPID DELTA(4)-DESATURASE DES1"/>
    <property type="match status" value="1"/>
</dbReference>
<dbReference type="Pfam" id="PF00487">
    <property type="entry name" value="FA_desaturase"/>
    <property type="match status" value="1"/>
</dbReference>
<reference evidence="13" key="1">
    <citation type="submission" date="2021-02" db="EMBL/GenBank/DDBJ databases">
        <authorList>
            <person name="Nowell W R."/>
        </authorList>
    </citation>
    <scope>NUCLEOTIDE SEQUENCE</scope>
</reference>
<protein>
    <recommendedName>
        <fullName evidence="3">sphingolipid 4-desaturase</fullName>
        <ecNumber evidence="3">1.14.19.17</ecNumber>
    </recommendedName>
</protein>
<comment type="subcellular location">
    <subcellularLocation>
        <location evidence="1">Membrane</location>
        <topology evidence="1">Multi-pass membrane protein</topology>
    </subcellularLocation>
</comment>
<feature type="domain" description="Sphingolipid delta4-desaturase N-terminal" evidence="12">
    <location>
        <begin position="5"/>
        <end position="63"/>
    </location>
</feature>
<keyword evidence="7 9" id="KW-0443">Lipid metabolism</keyword>
<evidence type="ECO:0000256" key="2">
    <source>
        <dbReference type="ARBA" id="ARBA00006146"/>
    </source>
</evidence>
<evidence type="ECO:0000256" key="6">
    <source>
        <dbReference type="ARBA" id="ARBA00023002"/>
    </source>
</evidence>
<dbReference type="InterPro" id="IPR005804">
    <property type="entry name" value="FA_desaturase_dom"/>
</dbReference>
<evidence type="ECO:0000259" key="12">
    <source>
        <dbReference type="SMART" id="SM01269"/>
    </source>
</evidence>
<evidence type="ECO:0000256" key="4">
    <source>
        <dbReference type="ARBA" id="ARBA00022692"/>
    </source>
</evidence>
<dbReference type="InterPro" id="IPR011388">
    <property type="entry name" value="DES1/DES2"/>
</dbReference>
<dbReference type="InterPro" id="IPR013866">
    <property type="entry name" value="Sphingolipid_d4-desaturase_N"/>
</dbReference>
<evidence type="ECO:0000256" key="8">
    <source>
        <dbReference type="ARBA" id="ARBA00023136"/>
    </source>
</evidence>
<comment type="caution">
    <text evidence="13">The sequence shown here is derived from an EMBL/GenBank/DDBJ whole genome shotgun (WGS) entry which is preliminary data.</text>
</comment>
<feature type="transmembrane region" description="Helical" evidence="11">
    <location>
        <begin position="123"/>
        <end position="144"/>
    </location>
</feature>
<comment type="similarity">
    <text evidence="2 9">Belongs to the fatty acid desaturase type 1 family. DEGS subfamily.</text>
</comment>
<evidence type="ECO:0000256" key="7">
    <source>
        <dbReference type="ARBA" id="ARBA00023098"/>
    </source>
</evidence>
<dbReference type="PIRSF" id="PIRSF017228">
    <property type="entry name" value="Sphnglp_dlt4_des"/>
    <property type="match status" value="1"/>
</dbReference>
<evidence type="ECO:0000256" key="9">
    <source>
        <dbReference type="PIRNR" id="PIRNR017228"/>
    </source>
</evidence>
<organism evidence="13 14">
    <name type="scientific">Adineta ricciae</name>
    <name type="common">Rotifer</name>
    <dbReference type="NCBI Taxonomy" id="249248"/>
    <lineage>
        <taxon>Eukaryota</taxon>
        <taxon>Metazoa</taxon>
        <taxon>Spiralia</taxon>
        <taxon>Gnathifera</taxon>
        <taxon>Rotifera</taxon>
        <taxon>Eurotatoria</taxon>
        <taxon>Bdelloidea</taxon>
        <taxon>Adinetida</taxon>
        <taxon>Adinetidae</taxon>
        <taxon>Adineta</taxon>
    </lineage>
</organism>
<evidence type="ECO:0000256" key="11">
    <source>
        <dbReference type="SAM" id="Phobius"/>
    </source>
</evidence>
<dbReference type="SMART" id="SM01269">
    <property type="entry name" value="Lipid_DES"/>
    <property type="match status" value="1"/>
</dbReference>
<evidence type="ECO:0000313" key="13">
    <source>
        <dbReference type="EMBL" id="CAF1492064.1"/>
    </source>
</evidence>
<dbReference type="AlphaFoldDB" id="A0A815SJ48"/>
<evidence type="ECO:0000313" key="14">
    <source>
        <dbReference type="Proteomes" id="UP000663828"/>
    </source>
</evidence>
<gene>
    <name evidence="13" type="ORF">XAT740_LOCUS39144</name>
</gene>
<evidence type="ECO:0000256" key="5">
    <source>
        <dbReference type="ARBA" id="ARBA00022989"/>
    </source>
</evidence>
<proteinExistence type="inferred from homology"/>
<sequence>MGARLSRSDFHWVYTDEPHTTRRREMLRMYSNEILSTYLYRLVAFSTEKYPEIKHLMGHDWRIAAQVVLTVVIQIVIAILVQDVSWKYVWFLTYVISGTLNHSLSISFHEIGHNLAFGNHKPLANRILGFVANLPLCIPSSVTFKKYHIDHHKFQGDDMLDPDLPTYFEAWLFQSRVGKFFYILAQPLLYAIRPLLRVPKPVTLLEVVNLLIELIFDAIIFYFLGLKSFVYLLFGTLLGLGLHPISGHFISEHYIFVEGYETYSYYGPLNYLTFNVGYHNEHHDFPNIPGYALPQLKKIAPDYYDNLPCHYSWTKVLYDFIRNPALGPQSRIRRTIRSEALKTKNAIDMKNKSKVNEILHEVVDNNNNSHPHMSKEERKLLNMKKHSSRLPTAVKSTDQHTKNE</sequence>
<keyword evidence="4 11" id="KW-0812">Transmembrane</keyword>
<feature type="transmembrane region" description="Helical" evidence="11">
    <location>
        <begin position="63"/>
        <end position="82"/>
    </location>
</feature>
<evidence type="ECO:0000256" key="3">
    <source>
        <dbReference type="ARBA" id="ARBA00012021"/>
    </source>
</evidence>
<dbReference type="GO" id="GO:0042284">
    <property type="term" value="F:sphingolipid delta-4 desaturase activity"/>
    <property type="evidence" value="ECO:0007669"/>
    <property type="project" value="UniProtKB-UniRule"/>
</dbReference>
<evidence type="ECO:0000256" key="10">
    <source>
        <dbReference type="SAM" id="MobiDB-lite"/>
    </source>
</evidence>
<keyword evidence="5 11" id="KW-1133">Transmembrane helix</keyword>
<dbReference type="EMBL" id="CAJNOR010004304">
    <property type="protein sequence ID" value="CAF1492064.1"/>
    <property type="molecule type" value="Genomic_DNA"/>
</dbReference>
<dbReference type="EC" id="1.14.19.17" evidence="3"/>
<feature type="region of interest" description="Disordered" evidence="10">
    <location>
        <begin position="383"/>
        <end position="404"/>
    </location>
</feature>
<feature type="transmembrane region" description="Helical" evidence="11">
    <location>
        <begin position="88"/>
        <end position="111"/>
    </location>
</feature>
<accession>A0A815SJ48</accession>
<keyword evidence="8 9" id="KW-0472">Membrane</keyword>
<dbReference type="GO" id="GO:0016020">
    <property type="term" value="C:membrane"/>
    <property type="evidence" value="ECO:0007669"/>
    <property type="project" value="UniProtKB-SubCell"/>
</dbReference>
<dbReference type="Proteomes" id="UP000663828">
    <property type="component" value="Unassembled WGS sequence"/>
</dbReference>
<dbReference type="Pfam" id="PF08557">
    <property type="entry name" value="Lipid_DES"/>
    <property type="match status" value="1"/>
</dbReference>
<keyword evidence="6 9" id="KW-0560">Oxidoreductase</keyword>
<name>A0A815SJ48_ADIRI</name>
<evidence type="ECO:0000256" key="1">
    <source>
        <dbReference type="ARBA" id="ARBA00004141"/>
    </source>
</evidence>
<keyword evidence="14" id="KW-1185">Reference proteome</keyword>
<dbReference type="PANTHER" id="PTHR12879">
    <property type="entry name" value="SPHINGOLIPID DELTA 4 DESATURASE/C-4 HYDROXYLASE PROTEIN DES2"/>
    <property type="match status" value="1"/>
</dbReference>